<dbReference type="Proteomes" id="UP000799439">
    <property type="component" value="Unassembled WGS sequence"/>
</dbReference>
<feature type="transmembrane region" description="Helical" evidence="2">
    <location>
        <begin position="332"/>
        <end position="351"/>
    </location>
</feature>
<dbReference type="AlphaFoldDB" id="A0A9P4IRZ5"/>
<evidence type="ECO:0000256" key="2">
    <source>
        <dbReference type="SAM" id="Phobius"/>
    </source>
</evidence>
<dbReference type="GO" id="GO:0016567">
    <property type="term" value="P:protein ubiquitination"/>
    <property type="evidence" value="ECO:0007669"/>
    <property type="project" value="TreeGrafter"/>
</dbReference>
<feature type="region of interest" description="Disordered" evidence="1">
    <location>
        <begin position="554"/>
        <end position="576"/>
    </location>
</feature>
<reference evidence="3" key="1">
    <citation type="journal article" date="2020" name="Stud. Mycol.">
        <title>101 Dothideomycetes genomes: a test case for predicting lifestyles and emergence of pathogens.</title>
        <authorList>
            <person name="Haridas S."/>
            <person name="Albert R."/>
            <person name="Binder M."/>
            <person name="Bloem J."/>
            <person name="Labutti K."/>
            <person name="Salamov A."/>
            <person name="Andreopoulos B."/>
            <person name="Baker S."/>
            <person name="Barry K."/>
            <person name="Bills G."/>
            <person name="Bluhm B."/>
            <person name="Cannon C."/>
            <person name="Castanera R."/>
            <person name="Culley D."/>
            <person name="Daum C."/>
            <person name="Ezra D."/>
            <person name="Gonzalez J."/>
            <person name="Henrissat B."/>
            <person name="Kuo A."/>
            <person name="Liang C."/>
            <person name="Lipzen A."/>
            <person name="Lutzoni F."/>
            <person name="Magnuson J."/>
            <person name="Mondo S."/>
            <person name="Nolan M."/>
            <person name="Ohm R."/>
            <person name="Pangilinan J."/>
            <person name="Park H.-J."/>
            <person name="Ramirez L."/>
            <person name="Alfaro M."/>
            <person name="Sun H."/>
            <person name="Tritt A."/>
            <person name="Yoshinaga Y."/>
            <person name="Zwiers L.-H."/>
            <person name="Turgeon B."/>
            <person name="Goodwin S."/>
            <person name="Spatafora J."/>
            <person name="Crous P."/>
            <person name="Grigoriev I."/>
        </authorList>
    </citation>
    <scope>NUCLEOTIDE SEQUENCE</scope>
    <source>
        <strain evidence="3">CBS 260.36</strain>
    </source>
</reference>
<organism evidence="3 4">
    <name type="scientific">Myriangium duriaei CBS 260.36</name>
    <dbReference type="NCBI Taxonomy" id="1168546"/>
    <lineage>
        <taxon>Eukaryota</taxon>
        <taxon>Fungi</taxon>
        <taxon>Dikarya</taxon>
        <taxon>Ascomycota</taxon>
        <taxon>Pezizomycotina</taxon>
        <taxon>Dothideomycetes</taxon>
        <taxon>Dothideomycetidae</taxon>
        <taxon>Myriangiales</taxon>
        <taxon>Myriangiaceae</taxon>
        <taxon>Myriangium</taxon>
    </lineage>
</organism>
<feature type="transmembrane region" description="Helical" evidence="2">
    <location>
        <begin position="402"/>
        <end position="427"/>
    </location>
</feature>
<sequence length="918" mass="100685">MAANSSLIPSAMDLVMVLPRLAQRAGSFASQLLPEQVDSVLHKIRHGGSVIADATSTNVSTATMTKSVMSQFVQATAAAKLLQPDDPGLFSWFSSTLHFEGARGFGSMFSYFSSRWALATFTVSIFLNRTHFYASSRQNLRLRWKARLCLYLVPITLLLVQTLWVLQAIRCQTSPDFPLFRYGDPNKNPPINFGGEAGFLHWLSSTLLFWQDDAASCAAMNMSIKDNDKLKVLGSFSFVWPFFVTICISQFADTLACALQGAQPMPETGMTTFEHSLAFAECEAMISNALGLGIFGSSKQDRPTESSAAASPDSVLVTRSMVLRRLNVPSEVLLISFISCLSHLSSSILAVSGKRNKYRLVNTGIWATCYLGAFIWSFIRVMHSPLGDHNDLGILRFPTVCIVGFIPHMLILCGIIICASIYALALLMTVISPPPDAPTDLTISQRFSHAFHNLQANVQFSSSSSTRLNWQEDFYTNLLKIGFNILTAASEAVYLNEGSRVKIHNMTWLEQKRLQEIQKSRERVRTVPSELQENGIARGLEISDQMLTGAQSGYANERKSRAKKRDGSQAAGADSGLGLSARRNRWELVVDLLSGVGQISARMTALLLSKLGFEGRTGWLFRHKPPTTAVKIKARKYRAGRINAKDFWIFGADGTPIAPKDSNVDVEVETRRQLAVLNDTVPDTLVDDKLYSWWKNGGWWGDLDGSGDYTPPLTIDDDTTSVISESTVADTDNDWESEDDSDGRRTPTRSNPLPSHEVAEPPAMADLVRLLDPRSPEEKEEARLLSQHLQSSTPLTRAAYSRRLATQRGRILMPPSSSAADAEADEEAALEAFILARRRDAAAHKAQSGKSWAAGAEGLGSGGPVCVVCQSAPRSVLVWPCGCLSVCDDCRVGVAARNFSTCLCCRTGVVAYSRLYVP</sequence>
<feature type="transmembrane region" description="Helical" evidence="2">
    <location>
        <begin position="148"/>
        <end position="169"/>
    </location>
</feature>
<dbReference type="InterPro" id="IPR013083">
    <property type="entry name" value="Znf_RING/FYVE/PHD"/>
</dbReference>
<dbReference type="GO" id="GO:0061630">
    <property type="term" value="F:ubiquitin protein ligase activity"/>
    <property type="evidence" value="ECO:0007669"/>
    <property type="project" value="TreeGrafter"/>
</dbReference>
<feature type="transmembrane region" description="Helical" evidence="2">
    <location>
        <begin position="108"/>
        <end position="127"/>
    </location>
</feature>
<evidence type="ECO:0000313" key="3">
    <source>
        <dbReference type="EMBL" id="KAF2148943.1"/>
    </source>
</evidence>
<protein>
    <recommendedName>
        <fullName evidence="5">Ubiquitin-protein ligase (Asi3)</fullName>
    </recommendedName>
</protein>
<name>A0A9P4IRZ5_9PEZI</name>
<feature type="compositionally biased region" description="Acidic residues" evidence="1">
    <location>
        <begin position="731"/>
        <end position="741"/>
    </location>
</feature>
<keyword evidence="2" id="KW-1133">Transmembrane helix</keyword>
<feature type="transmembrane region" description="Helical" evidence="2">
    <location>
        <begin position="230"/>
        <end position="252"/>
    </location>
</feature>
<gene>
    <name evidence="3" type="ORF">K461DRAFT_282420</name>
</gene>
<proteinExistence type="predicted"/>
<dbReference type="Gene3D" id="3.30.40.10">
    <property type="entry name" value="Zinc/RING finger domain, C3HC4 (zinc finger)"/>
    <property type="match status" value="1"/>
</dbReference>
<accession>A0A9P4IRZ5</accession>
<dbReference type="EMBL" id="ML996092">
    <property type="protein sequence ID" value="KAF2148943.1"/>
    <property type="molecule type" value="Genomic_DNA"/>
</dbReference>
<evidence type="ECO:0008006" key="5">
    <source>
        <dbReference type="Google" id="ProtNLM"/>
    </source>
</evidence>
<feature type="transmembrane region" description="Helical" evidence="2">
    <location>
        <begin position="189"/>
        <end position="210"/>
    </location>
</feature>
<evidence type="ECO:0000256" key="1">
    <source>
        <dbReference type="SAM" id="MobiDB-lite"/>
    </source>
</evidence>
<keyword evidence="2" id="KW-0472">Membrane</keyword>
<dbReference type="OrthoDB" id="66726at2759"/>
<feature type="transmembrane region" description="Helical" evidence="2">
    <location>
        <begin position="363"/>
        <end position="382"/>
    </location>
</feature>
<dbReference type="Pfam" id="PF13920">
    <property type="entry name" value="zf-C3HC4_3"/>
    <property type="match status" value="1"/>
</dbReference>
<keyword evidence="2" id="KW-0812">Transmembrane</keyword>
<comment type="caution">
    <text evidence="3">The sequence shown here is derived from an EMBL/GenBank/DDBJ whole genome shotgun (WGS) entry which is preliminary data.</text>
</comment>
<dbReference type="GO" id="GO:0006511">
    <property type="term" value="P:ubiquitin-dependent protein catabolic process"/>
    <property type="evidence" value="ECO:0007669"/>
    <property type="project" value="TreeGrafter"/>
</dbReference>
<feature type="region of interest" description="Disordered" evidence="1">
    <location>
        <begin position="726"/>
        <end position="764"/>
    </location>
</feature>
<dbReference type="PANTHER" id="PTHR22696:SF1">
    <property type="entry name" value="E3 UBIQUITIN-PROTEIN LIGASE RNF26"/>
    <property type="match status" value="1"/>
</dbReference>
<evidence type="ECO:0000313" key="4">
    <source>
        <dbReference type="Proteomes" id="UP000799439"/>
    </source>
</evidence>
<dbReference type="PANTHER" id="PTHR22696">
    <property type="entry name" value="E3 UBIQUITIN-PROTEIN LIGASE RNF26"/>
    <property type="match status" value="1"/>
</dbReference>
<keyword evidence="4" id="KW-1185">Reference proteome</keyword>